<evidence type="ECO:0000256" key="1">
    <source>
        <dbReference type="ARBA" id="ARBA00009998"/>
    </source>
</evidence>
<dbReference type="NCBIfam" id="NF002139">
    <property type="entry name" value="PRK00977.1-3"/>
    <property type="match status" value="1"/>
</dbReference>
<dbReference type="GO" id="GO:0005829">
    <property type="term" value="C:cytosol"/>
    <property type="evidence" value="ECO:0007669"/>
    <property type="project" value="TreeGrafter"/>
</dbReference>
<dbReference type="GO" id="GO:0009318">
    <property type="term" value="C:exodeoxyribonuclease VII complex"/>
    <property type="evidence" value="ECO:0007669"/>
    <property type="project" value="UniProtKB-UniRule"/>
</dbReference>
<keyword evidence="2 6" id="KW-0963">Cytoplasm</keyword>
<evidence type="ECO:0000256" key="6">
    <source>
        <dbReference type="HAMAP-Rule" id="MF_00337"/>
    </source>
</evidence>
<dbReference type="Pfam" id="PF02609">
    <property type="entry name" value="Exonuc_VII_S"/>
    <property type="match status" value="1"/>
</dbReference>
<evidence type="ECO:0000256" key="4">
    <source>
        <dbReference type="ARBA" id="ARBA00022801"/>
    </source>
</evidence>
<evidence type="ECO:0000256" key="5">
    <source>
        <dbReference type="ARBA" id="ARBA00022839"/>
    </source>
</evidence>
<dbReference type="SUPFAM" id="SSF116842">
    <property type="entry name" value="XseB-like"/>
    <property type="match status" value="1"/>
</dbReference>
<evidence type="ECO:0000256" key="3">
    <source>
        <dbReference type="ARBA" id="ARBA00022722"/>
    </source>
</evidence>
<dbReference type="EC" id="3.1.11.6" evidence="6"/>
<keyword evidence="5 6" id="KW-0269">Exonuclease</keyword>
<gene>
    <name evidence="6" type="primary">xseB</name>
    <name evidence="7" type="ORF">FLP23_05900</name>
</gene>
<dbReference type="PANTHER" id="PTHR34137">
    <property type="entry name" value="EXODEOXYRIBONUCLEASE 7 SMALL SUBUNIT"/>
    <property type="match status" value="1"/>
</dbReference>
<comment type="catalytic activity">
    <reaction evidence="6">
        <text>Exonucleolytic cleavage in either 5'- to 3'- or 3'- to 5'-direction to yield nucleoside 5'-phosphates.</text>
        <dbReference type="EC" id="3.1.11.6"/>
    </reaction>
</comment>
<dbReference type="RefSeq" id="WP_149325000.1">
    <property type="nucleotide sequence ID" value="NZ_CP043504.1"/>
</dbReference>
<dbReference type="NCBIfam" id="TIGR01280">
    <property type="entry name" value="xseB"/>
    <property type="match status" value="1"/>
</dbReference>
<comment type="function">
    <text evidence="6">Bidirectionally degrades single-stranded DNA into large acid-insoluble oligonucleotides, which are then degraded further into small acid-soluble oligonucleotides.</text>
</comment>
<dbReference type="AlphaFoldDB" id="A0A5C1Y8S9"/>
<comment type="subcellular location">
    <subcellularLocation>
        <location evidence="6">Cytoplasm</location>
    </subcellularLocation>
</comment>
<dbReference type="Gene3D" id="1.10.287.1040">
    <property type="entry name" value="Exonuclease VII, small subunit"/>
    <property type="match status" value="1"/>
</dbReference>
<dbReference type="PIRSF" id="PIRSF006488">
    <property type="entry name" value="Exonuc_VII_S"/>
    <property type="match status" value="1"/>
</dbReference>
<dbReference type="EMBL" id="CP043504">
    <property type="protein sequence ID" value="QEO09579.1"/>
    <property type="molecule type" value="Genomic_DNA"/>
</dbReference>
<dbReference type="GO" id="GO:0006308">
    <property type="term" value="P:DNA catabolic process"/>
    <property type="evidence" value="ECO:0007669"/>
    <property type="project" value="UniProtKB-UniRule"/>
</dbReference>
<evidence type="ECO:0000256" key="2">
    <source>
        <dbReference type="ARBA" id="ARBA00022490"/>
    </source>
</evidence>
<name>A0A5C1Y8S9_9MICO</name>
<comment type="similarity">
    <text evidence="1 6">Belongs to the XseB family.</text>
</comment>
<keyword evidence="3 6" id="KW-0540">Nuclease</keyword>
<keyword evidence="4 6" id="KW-0378">Hydrolase</keyword>
<evidence type="ECO:0000313" key="7">
    <source>
        <dbReference type="EMBL" id="QEO09579.1"/>
    </source>
</evidence>
<reference evidence="7 8" key="1">
    <citation type="submission" date="2019-09" db="EMBL/GenBank/DDBJ databases">
        <title>Genome sequencing of strain KACC 19322.</title>
        <authorList>
            <person name="Heo J."/>
            <person name="Kim S.-J."/>
            <person name="Kim J.-S."/>
            <person name="Hong S.-B."/>
            <person name="Kwon S.-W."/>
        </authorList>
    </citation>
    <scope>NUCLEOTIDE SEQUENCE [LARGE SCALE GENOMIC DNA]</scope>
    <source>
        <strain evidence="7 8">KACC 19322</strain>
    </source>
</reference>
<evidence type="ECO:0000313" key="8">
    <source>
        <dbReference type="Proteomes" id="UP000322159"/>
    </source>
</evidence>
<dbReference type="InterPro" id="IPR003761">
    <property type="entry name" value="Exonuc_VII_S"/>
</dbReference>
<protein>
    <recommendedName>
        <fullName evidence="6">Exodeoxyribonuclease 7 small subunit</fullName>
        <ecNumber evidence="6">3.1.11.6</ecNumber>
    </recommendedName>
    <alternativeName>
        <fullName evidence="6">Exodeoxyribonuclease VII small subunit</fullName>
        <shortName evidence="6">Exonuclease VII small subunit</shortName>
    </alternativeName>
</protein>
<keyword evidence="8" id="KW-1185">Reference proteome</keyword>
<sequence>MTDATPDVASLSYEQARDELVQVVTRLEQGGATLEESLALWERGEALARRCEEWLGSAKARLDAARAAAEES</sequence>
<dbReference type="KEGG" id="lyk:FLP23_05900"/>
<comment type="subunit">
    <text evidence="6">Heterooligomer composed of large and small subunits.</text>
</comment>
<dbReference type="OrthoDB" id="5244334at2"/>
<accession>A0A5C1Y8S9</accession>
<dbReference type="GO" id="GO:0008855">
    <property type="term" value="F:exodeoxyribonuclease VII activity"/>
    <property type="evidence" value="ECO:0007669"/>
    <property type="project" value="UniProtKB-UniRule"/>
</dbReference>
<dbReference type="Proteomes" id="UP000322159">
    <property type="component" value="Chromosome"/>
</dbReference>
<dbReference type="InterPro" id="IPR037004">
    <property type="entry name" value="Exonuc_VII_ssu_sf"/>
</dbReference>
<organism evidence="7 8">
    <name type="scientific">Protaetiibacter larvae</name>
    <dbReference type="NCBI Taxonomy" id="2592654"/>
    <lineage>
        <taxon>Bacteria</taxon>
        <taxon>Bacillati</taxon>
        <taxon>Actinomycetota</taxon>
        <taxon>Actinomycetes</taxon>
        <taxon>Micrococcales</taxon>
        <taxon>Microbacteriaceae</taxon>
        <taxon>Protaetiibacter</taxon>
    </lineage>
</organism>
<dbReference type="PANTHER" id="PTHR34137:SF1">
    <property type="entry name" value="EXODEOXYRIBONUCLEASE 7 SMALL SUBUNIT"/>
    <property type="match status" value="1"/>
</dbReference>
<proteinExistence type="inferred from homology"/>
<dbReference type="HAMAP" id="MF_00337">
    <property type="entry name" value="Exonuc_7_S"/>
    <property type="match status" value="1"/>
</dbReference>